<dbReference type="EMBL" id="JAVRRG010000046">
    <property type="protein sequence ID" value="KAK5093246.1"/>
    <property type="molecule type" value="Genomic_DNA"/>
</dbReference>
<evidence type="ECO:0000313" key="2">
    <source>
        <dbReference type="Proteomes" id="UP001345013"/>
    </source>
</evidence>
<sequence length="119" mass="13199">MSKALRNFKKLVDSEGQAAKVWQQHSAGSRVLPAKNTTNDAKYQLRLDAGETKDGKKRIYLQVNSKATNEKLKKFVKKNTSHAVLASVDVDASEPAEQQKAAFEAAWKALEDQALDNLK</sequence>
<comment type="caution">
    <text evidence="1">The sequence shown here is derived from an EMBL/GenBank/DDBJ whole genome shotgun (WGS) entry which is preliminary data.</text>
</comment>
<gene>
    <name evidence="1" type="ORF">LTR24_004507</name>
</gene>
<dbReference type="Proteomes" id="UP001345013">
    <property type="component" value="Unassembled WGS sequence"/>
</dbReference>
<protein>
    <submittedName>
        <fullName evidence="1">Uncharacterized protein</fullName>
    </submittedName>
</protein>
<proteinExistence type="predicted"/>
<name>A0ABR0KBY0_9EURO</name>
<reference evidence="1 2" key="1">
    <citation type="submission" date="2023-08" db="EMBL/GenBank/DDBJ databases">
        <title>Black Yeasts Isolated from many extreme environments.</title>
        <authorList>
            <person name="Coleine C."/>
            <person name="Stajich J.E."/>
            <person name="Selbmann L."/>
        </authorList>
    </citation>
    <scope>NUCLEOTIDE SEQUENCE [LARGE SCALE GENOMIC DNA]</scope>
    <source>
        <strain evidence="1 2">CCFEE 5885</strain>
    </source>
</reference>
<accession>A0ABR0KBY0</accession>
<evidence type="ECO:0000313" key="1">
    <source>
        <dbReference type="EMBL" id="KAK5093246.1"/>
    </source>
</evidence>
<keyword evidence="2" id="KW-1185">Reference proteome</keyword>
<organism evidence="1 2">
    <name type="scientific">Lithohypha guttulata</name>
    <dbReference type="NCBI Taxonomy" id="1690604"/>
    <lineage>
        <taxon>Eukaryota</taxon>
        <taxon>Fungi</taxon>
        <taxon>Dikarya</taxon>
        <taxon>Ascomycota</taxon>
        <taxon>Pezizomycotina</taxon>
        <taxon>Eurotiomycetes</taxon>
        <taxon>Chaetothyriomycetidae</taxon>
        <taxon>Chaetothyriales</taxon>
        <taxon>Trichomeriaceae</taxon>
        <taxon>Lithohypha</taxon>
    </lineage>
</organism>